<dbReference type="HOGENOM" id="CLU_013370_2_1_1"/>
<gene>
    <name evidence="3" type="ORF">K443DRAFT_672972</name>
</gene>
<feature type="domain" description="Histone deacetylase" evidence="2">
    <location>
        <begin position="133"/>
        <end position="443"/>
    </location>
</feature>
<dbReference type="GO" id="GO:0004407">
    <property type="term" value="F:histone deacetylase activity"/>
    <property type="evidence" value="ECO:0007669"/>
    <property type="project" value="TreeGrafter"/>
</dbReference>
<dbReference type="GO" id="GO:0010468">
    <property type="term" value="P:regulation of gene expression"/>
    <property type="evidence" value="ECO:0007669"/>
    <property type="project" value="UniProtKB-ARBA"/>
</dbReference>
<feature type="region of interest" description="Disordered" evidence="1">
    <location>
        <begin position="62"/>
        <end position="82"/>
    </location>
</feature>
<dbReference type="CDD" id="cd09998">
    <property type="entry name" value="HDAC_Hos3"/>
    <property type="match status" value="1"/>
</dbReference>
<accession>A0A0C9Y2L5</accession>
<reference evidence="3 4" key="1">
    <citation type="submission" date="2014-04" db="EMBL/GenBank/DDBJ databases">
        <authorList>
            <consortium name="DOE Joint Genome Institute"/>
            <person name="Kuo A."/>
            <person name="Kohler A."/>
            <person name="Nagy L.G."/>
            <person name="Floudas D."/>
            <person name="Copeland A."/>
            <person name="Barry K.W."/>
            <person name="Cichocki N."/>
            <person name="Veneault-Fourrey C."/>
            <person name="LaButti K."/>
            <person name="Lindquist E.A."/>
            <person name="Lipzen A."/>
            <person name="Lundell T."/>
            <person name="Morin E."/>
            <person name="Murat C."/>
            <person name="Sun H."/>
            <person name="Tunlid A."/>
            <person name="Henrissat B."/>
            <person name="Grigoriev I.V."/>
            <person name="Hibbett D.S."/>
            <person name="Martin F."/>
            <person name="Nordberg H.P."/>
            <person name="Cantor M.N."/>
            <person name="Hua S.X."/>
        </authorList>
    </citation>
    <scope>NUCLEOTIDE SEQUENCE [LARGE SCALE GENOMIC DNA]</scope>
    <source>
        <strain evidence="3 4">LaAM-08-1</strain>
    </source>
</reference>
<dbReference type="Proteomes" id="UP000054477">
    <property type="component" value="Unassembled WGS sequence"/>
</dbReference>
<dbReference type="SUPFAM" id="SSF52768">
    <property type="entry name" value="Arginase/deacetylase"/>
    <property type="match status" value="1"/>
</dbReference>
<dbReference type="Gene3D" id="3.40.800.20">
    <property type="entry name" value="Histone deacetylase domain"/>
    <property type="match status" value="1"/>
</dbReference>
<reference evidence="4" key="2">
    <citation type="submission" date="2015-01" db="EMBL/GenBank/DDBJ databases">
        <title>Evolutionary Origins and Diversification of the Mycorrhizal Mutualists.</title>
        <authorList>
            <consortium name="DOE Joint Genome Institute"/>
            <consortium name="Mycorrhizal Genomics Consortium"/>
            <person name="Kohler A."/>
            <person name="Kuo A."/>
            <person name="Nagy L.G."/>
            <person name="Floudas D."/>
            <person name="Copeland A."/>
            <person name="Barry K.W."/>
            <person name="Cichocki N."/>
            <person name="Veneault-Fourrey C."/>
            <person name="LaButti K."/>
            <person name="Lindquist E.A."/>
            <person name="Lipzen A."/>
            <person name="Lundell T."/>
            <person name="Morin E."/>
            <person name="Murat C."/>
            <person name="Riley R."/>
            <person name="Ohm R."/>
            <person name="Sun H."/>
            <person name="Tunlid A."/>
            <person name="Henrissat B."/>
            <person name="Grigoriev I.V."/>
            <person name="Hibbett D.S."/>
            <person name="Martin F."/>
        </authorList>
    </citation>
    <scope>NUCLEOTIDE SEQUENCE [LARGE SCALE GENOMIC DNA]</scope>
    <source>
        <strain evidence="4">LaAM-08-1</strain>
    </source>
</reference>
<organism evidence="3 4">
    <name type="scientific">Laccaria amethystina LaAM-08-1</name>
    <dbReference type="NCBI Taxonomy" id="1095629"/>
    <lineage>
        <taxon>Eukaryota</taxon>
        <taxon>Fungi</taxon>
        <taxon>Dikarya</taxon>
        <taxon>Basidiomycota</taxon>
        <taxon>Agaricomycotina</taxon>
        <taxon>Agaricomycetes</taxon>
        <taxon>Agaricomycetidae</taxon>
        <taxon>Agaricales</taxon>
        <taxon>Agaricineae</taxon>
        <taxon>Hydnangiaceae</taxon>
        <taxon>Laccaria</taxon>
    </lineage>
</organism>
<dbReference type="EMBL" id="KN838544">
    <property type="protein sequence ID" value="KIK08089.1"/>
    <property type="molecule type" value="Genomic_DNA"/>
</dbReference>
<dbReference type="InterPro" id="IPR037138">
    <property type="entry name" value="His_deacetylse_dom_sf"/>
</dbReference>
<feature type="compositionally biased region" description="Polar residues" evidence="1">
    <location>
        <begin position="532"/>
        <end position="553"/>
    </location>
</feature>
<protein>
    <recommendedName>
        <fullName evidence="2">Histone deacetylase domain-containing protein</fullName>
    </recommendedName>
</protein>
<dbReference type="PRINTS" id="PR01270">
    <property type="entry name" value="HDASUPER"/>
</dbReference>
<dbReference type="InterPro" id="IPR053244">
    <property type="entry name" value="HDAC_HD_type_1"/>
</dbReference>
<dbReference type="InterPro" id="IPR000286">
    <property type="entry name" value="HDACs"/>
</dbReference>
<dbReference type="PANTHER" id="PTHR47558:SF1">
    <property type="entry name" value="HISTONE DEACETYLASE HOS3"/>
    <property type="match status" value="1"/>
</dbReference>
<dbReference type="OrthoDB" id="5232919at2759"/>
<dbReference type="InterPro" id="IPR023801">
    <property type="entry name" value="His_deacetylse_dom"/>
</dbReference>
<evidence type="ECO:0000313" key="4">
    <source>
        <dbReference type="Proteomes" id="UP000054477"/>
    </source>
</evidence>
<feature type="compositionally biased region" description="Polar residues" evidence="1">
    <location>
        <begin position="508"/>
        <end position="524"/>
    </location>
</feature>
<evidence type="ECO:0000256" key="1">
    <source>
        <dbReference type="SAM" id="MobiDB-lite"/>
    </source>
</evidence>
<evidence type="ECO:0000259" key="2">
    <source>
        <dbReference type="Pfam" id="PF00850"/>
    </source>
</evidence>
<keyword evidence="4" id="KW-1185">Reference proteome</keyword>
<dbReference type="PANTHER" id="PTHR47558">
    <property type="entry name" value="HISTONE DEACETYLASE HOS3"/>
    <property type="match status" value="1"/>
</dbReference>
<dbReference type="GO" id="GO:0005634">
    <property type="term" value="C:nucleus"/>
    <property type="evidence" value="ECO:0007669"/>
    <property type="project" value="TreeGrafter"/>
</dbReference>
<dbReference type="Pfam" id="PF00850">
    <property type="entry name" value="Hist_deacetyl"/>
    <property type="match status" value="1"/>
</dbReference>
<dbReference type="AlphaFoldDB" id="A0A0C9Y2L5"/>
<proteinExistence type="predicted"/>
<feature type="region of interest" description="Disordered" evidence="1">
    <location>
        <begin position="508"/>
        <end position="600"/>
    </location>
</feature>
<feature type="compositionally biased region" description="Polar residues" evidence="1">
    <location>
        <begin position="64"/>
        <end position="75"/>
    </location>
</feature>
<feature type="compositionally biased region" description="Low complexity" evidence="1">
    <location>
        <begin position="554"/>
        <end position="578"/>
    </location>
</feature>
<name>A0A0C9Y2L5_9AGAR</name>
<sequence>MATTHSNLLETKKASAFFQNACLQHRFIRSKDTSNIVERPERLRAVSIGLAAAIARLEEAVSSGAPNQTTSSSPAKQPDPNDLAEVMGRMKLEHDSSSFIRSPVSVVQSRATINILNNPAVKFIHGDIEGDVYLENLKAWAKGSSDKVLNNESEIPEHLSQGDLYLCPESIDAIQGAVGTVCEAVDTVVASSREASGVSGPSSTSRRAFVAIRPPGHHCGEDTPSGFCFMNNVAVGAAHAHLQHGINRIVIVDIDLHHGNGTQSIVWQINEETYRKVLEQKGGGPPSSPGPQIYYGSTHDILSYPCEDGKLNLIQAASVSIHKSHGQYIENVHLQEYRSEEHFWNVLYKHEYSKVLRRAEEFLDGTGGPGDDVMIFISCGMDACEHEYESMSRHNRKVPSSFYYRFAQDTCALSEKYARGRVVSVLEGGYSDRALISGAMAHMCGLVDLPSSLKIEEDWWSLENLIKLEKLTKKRRGGRPSLGASGSTEPWLERTIAILEPLEMSVPTLSSRCPTASVPPTSMTLRDRTKVKTTSTAESPSGPRTTPARSTLPASASASKGTSSGTSPGSDSGSTEGGATRSNKLPRVILRLGPKPPDTT</sequence>
<dbReference type="STRING" id="1095629.A0A0C9Y2L5"/>
<dbReference type="InterPro" id="IPR023696">
    <property type="entry name" value="Ureohydrolase_dom_sf"/>
</dbReference>
<evidence type="ECO:0000313" key="3">
    <source>
        <dbReference type="EMBL" id="KIK08089.1"/>
    </source>
</evidence>